<reference evidence="1" key="1">
    <citation type="journal article" date="2015" name="MBio">
        <title>Eco-Evolutionary Dynamics of Episomes among Ecologically Cohesive Bacterial Populations.</title>
        <authorList>
            <person name="Xue H."/>
            <person name="Cordero O.X."/>
            <person name="Camas F.M."/>
            <person name="Trimble W."/>
            <person name="Meyer F."/>
            <person name="Guglielmini J."/>
            <person name="Rocha E.P."/>
            <person name="Polz M.F."/>
        </authorList>
    </citation>
    <scope>NUCLEOTIDE SEQUENCE</scope>
    <source>
        <strain evidence="1">1F_292</strain>
        <strain evidence="3">FF_3</strain>
        <strain evidence="2">ZF_76</strain>
    </source>
</reference>
<dbReference type="EMBL" id="KP795520">
    <property type="protein sequence ID" value="AKN36988.1"/>
    <property type="molecule type" value="Genomic_DNA"/>
</dbReference>
<proteinExistence type="predicted"/>
<accession>A0A0H3ZRA4</accession>
<evidence type="ECO:0000313" key="3">
    <source>
        <dbReference type="EMBL" id="AKN40440.1"/>
    </source>
</evidence>
<protein>
    <submittedName>
        <fullName evidence="1">Uncharacterized protein</fullName>
    </submittedName>
</protein>
<dbReference type="EMBL" id="KP795696">
    <property type="protein sequence ID" value="AKN40440.1"/>
    <property type="molecule type" value="Genomic_DNA"/>
</dbReference>
<dbReference type="EMBL" id="KP795520">
    <property type="protein sequence ID" value="AKN36977.1"/>
    <property type="molecule type" value="Genomic_DNA"/>
</dbReference>
<dbReference type="EMBL" id="KP795658">
    <property type="protein sequence ID" value="AKN39715.1"/>
    <property type="molecule type" value="Genomic_DNA"/>
</dbReference>
<evidence type="ECO:0000313" key="2">
    <source>
        <dbReference type="EMBL" id="AKN39715.1"/>
    </source>
</evidence>
<organism evidence="1">
    <name type="scientific">Vibrio tasmaniensis</name>
    <dbReference type="NCBI Taxonomy" id="212663"/>
    <lineage>
        <taxon>Bacteria</taxon>
        <taxon>Pseudomonadati</taxon>
        <taxon>Pseudomonadota</taxon>
        <taxon>Gammaproteobacteria</taxon>
        <taxon>Vibrionales</taxon>
        <taxon>Vibrionaceae</taxon>
        <taxon>Vibrio</taxon>
    </lineage>
</organism>
<dbReference type="EMBL" id="KP795494">
    <property type="protein sequence ID" value="AKN36509.1"/>
    <property type="molecule type" value="Genomic_DNA"/>
</dbReference>
<evidence type="ECO:0000313" key="1">
    <source>
        <dbReference type="EMBL" id="AKN36977.1"/>
    </source>
</evidence>
<name>A0A0H3ZRA4_9VIBR</name>
<dbReference type="AlphaFoldDB" id="A0A0H3ZRA4"/>
<sequence length="123" mass="14148">MIGFRCEQSARFYVKNEMANGNDRLVFSRKYLASSYAHIEIFMSFDPIAATEAAKKTRALRKGKNYKKRTSKLEPFRSEIAKMYTHGASLELIALHLETEHKQYAARSTILRYIHSIGVTRNG</sequence>